<evidence type="ECO:0000313" key="5">
    <source>
        <dbReference type="EMBL" id="WAG61085.1"/>
    </source>
</evidence>
<name>A0AA47I7M2_9CLOT</name>
<dbReference type="RefSeq" id="WP_216125596.1">
    <property type="nucleotide sequence ID" value="NZ_CP077619.1"/>
</dbReference>
<evidence type="ECO:0000256" key="3">
    <source>
        <dbReference type="ARBA" id="ARBA00023163"/>
    </source>
</evidence>
<dbReference type="SMART" id="SM00418">
    <property type="entry name" value="HTH_ARSR"/>
    <property type="match status" value="1"/>
</dbReference>
<dbReference type="EMBL" id="CP086239">
    <property type="protein sequence ID" value="WAG61085.1"/>
    <property type="molecule type" value="Genomic_DNA"/>
</dbReference>
<dbReference type="InterPro" id="IPR047796">
    <property type="entry name" value="SdpR-like_repress"/>
</dbReference>
<proteinExistence type="predicted"/>
<dbReference type="InterPro" id="IPR001845">
    <property type="entry name" value="HTH_ArsR_DNA-bd_dom"/>
</dbReference>
<protein>
    <submittedName>
        <fullName evidence="5">Autorepressor SdpR family transcription factor</fullName>
    </submittedName>
</protein>
<feature type="domain" description="HTH arsR-type" evidence="4">
    <location>
        <begin position="1"/>
        <end position="89"/>
    </location>
</feature>
<dbReference type="InterPro" id="IPR051081">
    <property type="entry name" value="HTH_MetalResp_TranReg"/>
</dbReference>
<dbReference type="AlphaFoldDB" id="A0AA47I7M2"/>
<dbReference type="InterPro" id="IPR011991">
    <property type="entry name" value="ArsR-like_HTH"/>
</dbReference>
<dbReference type="PANTHER" id="PTHR33154">
    <property type="entry name" value="TRANSCRIPTIONAL REGULATOR, ARSR FAMILY"/>
    <property type="match status" value="1"/>
</dbReference>
<keyword evidence="1" id="KW-0805">Transcription regulation</keyword>
<evidence type="ECO:0000313" key="6">
    <source>
        <dbReference type="Proteomes" id="UP001164733"/>
    </source>
</evidence>
<keyword evidence="3" id="KW-0804">Transcription</keyword>
<evidence type="ECO:0000256" key="1">
    <source>
        <dbReference type="ARBA" id="ARBA00023015"/>
    </source>
</evidence>
<dbReference type="PANTHER" id="PTHR33154:SF33">
    <property type="entry name" value="TRANSCRIPTIONAL REPRESSOR SDPR"/>
    <property type="match status" value="1"/>
</dbReference>
<dbReference type="NCBIfam" id="NF033788">
    <property type="entry name" value="HTH_metalloreg"/>
    <property type="match status" value="1"/>
</dbReference>
<dbReference type="NCBIfam" id="NF033789">
    <property type="entry name" value="repress_SdpR"/>
    <property type="match status" value="1"/>
</dbReference>
<dbReference type="Pfam" id="PF01022">
    <property type="entry name" value="HTH_5"/>
    <property type="match status" value="1"/>
</dbReference>
<evidence type="ECO:0000256" key="2">
    <source>
        <dbReference type="ARBA" id="ARBA00023125"/>
    </source>
</evidence>
<evidence type="ECO:0000259" key="4">
    <source>
        <dbReference type="PROSITE" id="PS50987"/>
    </source>
</evidence>
<dbReference type="PROSITE" id="PS50987">
    <property type="entry name" value="HTH_ARSR_2"/>
    <property type="match status" value="1"/>
</dbReference>
<organism evidence="5 6">
    <name type="scientific">Clostridium estertheticum</name>
    <dbReference type="NCBI Taxonomy" id="238834"/>
    <lineage>
        <taxon>Bacteria</taxon>
        <taxon>Bacillati</taxon>
        <taxon>Bacillota</taxon>
        <taxon>Clostridia</taxon>
        <taxon>Eubacteriales</taxon>
        <taxon>Clostridiaceae</taxon>
        <taxon>Clostridium</taxon>
    </lineage>
</organism>
<sequence length="99" mass="11467">MSILNLPFKALADPTRRKIILLLKEKDLTAGEIAEHFNMTKPSISHHLNALKQSLLVTDERKGQYIYYSLDTTVFQEVTNWFFNTTHVNEGESENEKDK</sequence>
<gene>
    <name evidence="5" type="ORF">LL038_02190</name>
</gene>
<reference evidence="5" key="1">
    <citation type="submission" date="2021-11" db="EMBL/GenBank/DDBJ databases">
        <title>Clostridia strains as spoilage organisms.</title>
        <authorList>
            <person name="Wambui J."/>
            <person name="Stevens M.J.A."/>
            <person name="Stephan R."/>
        </authorList>
    </citation>
    <scope>NUCLEOTIDE SEQUENCE</scope>
    <source>
        <strain evidence="5">CF009</strain>
    </source>
</reference>
<dbReference type="GO" id="GO:0003677">
    <property type="term" value="F:DNA binding"/>
    <property type="evidence" value="ECO:0007669"/>
    <property type="project" value="UniProtKB-KW"/>
</dbReference>
<accession>A0AA47I7M2</accession>
<dbReference type="CDD" id="cd00090">
    <property type="entry name" value="HTH_ARSR"/>
    <property type="match status" value="1"/>
</dbReference>
<keyword evidence="2" id="KW-0238">DNA-binding</keyword>
<dbReference type="Proteomes" id="UP001164733">
    <property type="component" value="Chromosome"/>
</dbReference>
<dbReference type="GO" id="GO:0003700">
    <property type="term" value="F:DNA-binding transcription factor activity"/>
    <property type="evidence" value="ECO:0007669"/>
    <property type="project" value="InterPro"/>
</dbReference>